<organism evidence="1">
    <name type="scientific">Medicago truncatula</name>
    <name type="common">Barrel medic</name>
    <name type="synonym">Medicago tribuloides</name>
    <dbReference type="NCBI Taxonomy" id="3880"/>
    <lineage>
        <taxon>Eukaryota</taxon>
        <taxon>Viridiplantae</taxon>
        <taxon>Streptophyta</taxon>
        <taxon>Embryophyta</taxon>
        <taxon>Tracheophyta</taxon>
        <taxon>Spermatophyta</taxon>
        <taxon>Magnoliopsida</taxon>
        <taxon>eudicotyledons</taxon>
        <taxon>Gunneridae</taxon>
        <taxon>Pentapetalae</taxon>
        <taxon>rosids</taxon>
        <taxon>fabids</taxon>
        <taxon>Fabales</taxon>
        <taxon>Fabaceae</taxon>
        <taxon>Papilionoideae</taxon>
        <taxon>50 kb inversion clade</taxon>
        <taxon>NPAAA clade</taxon>
        <taxon>Hologalegina</taxon>
        <taxon>IRL clade</taxon>
        <taxon>Trifolieae</taxon>
        <taxon>Medicago</taxon>
    </lineage>
</organism>
<comment type="caution">
    <text evidence="1">The sequence shown here is derived from an EMBL/GenBank/DDBJ whole genome shotgun (WGS) entry which is preliminary data.</text>
</comment>
<accession>A0A396J2A7</accession>
<name>A0A396J2A7_MEDTR</name>
<dbReference type="EMBL" id="PSQE01000002">
    <property type="protein sequence ID" value="RHN72136.1"/>
    <property type="molecule type" value="Genomic_DNA"/>
</dbReference>
<reference evidence="1" key="1">
    <citation type="journal article" date="2018" name="Nat. Plants">
        <title>Whole-genome landscape of Medicago truncatula symbiotic genes.</title>
        <authorList>
            <person name="Pecrix Y."/>
            <person name="Gamas P."/>
            <person name="Carrere S."/>
        </authorList>
    </citation>
    <scope>NUCLEOTIDE SEQUENCE</scope>
    <source>
        <tissue evidence="1">Leaves</tissue>
    </source>
</reference>
<dbReference type="Gramene" id="rna7813">
    <property type="protein sequence ID" value="RHN72136.1"/>
    <property type="gene ID" value="gene7813"/>
</dbReference>
<dbReference type="AlphaFoldDB" id="A0A396J2A7"/>
<dbReference type="Proteomes" id="UP000265566">
    <property type="component" value="Chromosome 2"/>
</dbReference>
<gene>
    <name evidence="1" type="ORF">MtrunA17_Chr2g0284381</name>
</gene>
<proteinExistence type="predicted"/>
<evidence type="ECO:0000313" key="1">
    <source>
        <dbReference type="EMBL" id="RHN72136.1"/>
    </source>
</evidence>
<sequence length="70" mass="8118">MKEEKMALDMVLVSCNINLVGWHFGETKNASKMENASTHKNYTNSILLLFMKIHSWVFLEDNHRLIPLAL</sequence>
<protein>
    <submittedName>
        <fullName evidence="1">Uncharacterized protein</fullName>
    </submittedName>
</protein>